<dbReference type="AlphaFoldDB" id="A0A803N924"/>
<feature type="domain" description="Retrotransposon gag" evidence="1">
    <location>
        <begin position="14"/>
        <end position="89"/>
    </location>
</feature>
<organism evidence="2 3">
    <name type="scientific">Chenopodium quinoa</name>
    <name type="common">Quinoa</name>
    <dbReference type="NCBI Taxonomy" id="63459"/>
    <lineage>
        <taxon>Eukaryota</taxon>
        <taxon>Viridiplantae</taxon>
        <taxon>Streptophyta</taxon>
        <taxon>Embryophyta</taxon>
        <taxon>Tracheophyta</taxon>
        <taxon>Spermatophyta</taxon>
        <taxon>Magnoliopsida</taxon>
        <taxon>eudicotyledons</taxon>
        <taxon>Gunneridae</taxon>
        <taxon>Pentapetalae</taxon>
        <taxon>Caryophyllales</taxon>
        <taxon>Chenopodiaceae</taxon>
        <taxon>Chenopodioideae</taxon>
        <taxon>Atripliceae</taxon>
        <taxon>Chenopodium</taxon>
    </lineage>
</organism>
<evidence type="ECO:0000313" key="3">
    <source>
        <dbReference type="Proteomes" id="UP000596660"/>
    </source>
</evidence>
<dbReference type="EnsemblPlants" id="AUR62042375-RA">
    <property type="protein sequence ID" value="AUR62042375-RA:cds"/>
    <property type="gene ID" value="AUR62042375"/>
</dbReference>
<keyword evidence="3" id="KW-1185">Reference proteome</keyword>
<dbReference type="PANTHER" id="PTHR33223">
    <property type="entry name" value="CCHC-TYPE DOMAIN-CONTAINING PROTEIN"/>
    <property type="match status" value="1"/>
</dbReference>
<evidence type="ECO:0000259" key="1">
    <source>
        <dbReference type="Pfam" id="PF03732"/>
    </source>
</evidence>
<name>A0A803N924_CHEQI</name>
<dbReference type="InterPro" id="IPR005162">
    <property type="entry name" value="Retrotrans_gag_dom"/>
</dbReference>
<accession>A0A803N924</accession>
<dbReference type="Pfam" id="PF03732">
    <property type="entry name" value="Retrotrans_gag"/>
    <property type="match status" value="1"/>
</dbReference>
<protein>
    <recommendedName>
        <fullName evidence="1">Retrotransposon gag domain-containing protein</fullName>
    </recommendedName>
</protein>
<reference evidence="2" key="2">
    <citation type="submission" date="2021-03" db="UniProtKB">
        <authorList>
            <consortium name="EnsemblPlants"/>
        </authorList>
    </citation>
    <scope>IDENTIFICATION</scope>
</reference>
<reference evidence="2" key="1">
    <citation type="journal article" date="2017" name="Nature">
        <title>The genome of Chenopodium quinoa.</title>
        <authorList>
            <person name="Jarvis D.E."/>
            <person name="Ho Y.S."/>
            <person name="Lightfoot D.J."/>
            <person name="Schmoeckel S.M."/>
            <person name="Li B."/>
            <person name="Borm T.J.A."/>
            <person name="Ohyanagi H."/>
            <person name="Mineta K."/>
            <person name="Michell C.T."/>
            <person name="Saber N."/>
            <person name="Kharbatia N.M."/>
            <person name="Rupper R.R."/>
            <person name="Sharp A.R."/>
            <person name="Dally N."/>
            <person name="Boughton B.A."/>
            <person name="Woo Y.H."/>
            <person name="Gao G."/>
            <person name="Schijlen E.G.W.M."/>
            <person name="Guo X."/>
            <person name="Momin A.A."/>
            <person name="Negrao S."/>
            <person name="Al-Babili S."/>
            <person name="Gehring C."/>
            <person name="Roessner U."/>
            <person name="Jung C."/>
            <person name="Murphy K."/>
            <person name="Arold S.T."/>
            <person name="Gojobori T."/>
            <person name="van der Linden C.G."/>
            <person name="van Loo E.N."/>
            <person name="Jellen E.N."/>
            <person name="Maughan P.J."/>
            <person name="Tester M."/>
        </authorList>
    </citation>
    <scope>NUCLEOTIDE SEQUENCE [LARGE SCALE GENOMIC DNA]</scope>
    <source>
        <strain evidence="2">cv. PI 614886</strain>
    </source>
</reference>
<dbReference type="Proteomes" id="UP000596660">
    <property type="component" value="Unplaced"/>
</dbReference>
<dbReference type="PANTHER" id="PTHR33223:SF11">
    <property type="entry name" value="ELEMENT PROTEIN, PUTATIVE-RELATED"/>
    <property type="match status" value="1"/>
</dbReference>
<dbReference type="Gramene" id="AUR62042375-RA">
    <property type="protein sequence ID" value="AUR62042375-RA:cds"/>
    <property type="gene ID" value="AUR62042375"/>
</dbReference>
<proteinExistence type="predicted"/>
<sequence length="97" mass="11551">MKLNGVTDDALRLRLFPFSLRDRAKEWLRDEGSGSFDTWDKLVKAFLVKFLGQEKTARLRNELSTFRQSDEESLYDAWRRFKRLQRQCPIMAYLNGC</sequence>
<dbReference type="OMA" id="CPIMAYL"/>
<evidence type="ECO:0000313" key="2">
    <source>
        <dbReference type="EnsemblPlants" id="AUR62042375-RA:cds"/>
    </source>
</evidence>